<dbReference type="OrthoDB" id="9808276at2"/>
<accession>A0A285IZJ5</accession>
<dbReference type="PANTHER" id="PTHR43574">
    <property type="entry name" value="EPIMERASE-RELATED"/>
    <property type="match status" value="1"/>
</dbReference>
<dbReference type="EMBL" id="OBEB01000004">
    <property type="protein sequence ID" value="SNY53404.1"/>
    <property type="molecule type" value="Genomic_DNA"/>
</dbReference>
<gene>
    <name evidence="3" type="ORF">SAMN06297280_2401</name>
</gene>
<organism evidence="3 4">
    <name type="scientific">Arsukibacterium tuosuense</name>
    <dbReference type="NCBI Taxonomy" id="1323745"/>
    <lineage>
        <taxon>Bacteria</taxon>
        <taxon>Pseudomonadati</taxon>
        <taxon>Pseudomonadota</taxon>
        <taxon>Gammaproteobacteria</taxon>
        <taxon>Chromatiales</taxon>
        <taxon>Chromatiaceae</taxon>
        <taxon>Arsukibacterium</taxon>
    </lineage>
</organism>
<name>A0A285IZJ5_9GAMM</name>
<sequence>MTNILLVGLGDLGSIIASEALQQGMTVQAMRRQAKGLPGVKLIRHDATSPWPVISDNITDVVLCVAPDSRTDEAYRQAYLVIGEQALCWLSKQPVLPHVWLVSSTSVYGQQHGEWVDEDSPRLPERSTAKILVAAEDRWLQSGLPCTMLRPAGLYGPGRDMMLRIAKNAQHIVEKQPVYTNRIEISDCARAIVHLIMRRQQGLGTENAYNLTDLNPARYSDVIQFLQQQLQIAADQPHVVQRGSKRVSVRRLQQTGFSWQYPDYKTGYLAML</sequence>
<feature type="domain" description="NAD-dependent epimerase/dehydratase" evidence="2">
    <location>
        <begin position="7"/>
        <end position="203"/>
    </location>
</feature>
<dbReference type="SUPFAM" id="SSF51735">
    <property type="entry name" value="NAD(P)-binding Rossmann-fold domains"/>
    <property type="match status" value="1"/>
</dbReference>
<protein>
    <submittedName>
        <fullName evidence="3">Nucleoside-diphosphate-sugar epimerase</fullName>
    </submittedName>
</protein>
<dbReference type="Pfam" id="PF01370">
    <property type="entry name" value="Epimerase"/>
    <property type="match status" value="1"/>
</dbReference>
<evidence type="ECO:0000313" key="4">
    <source>
        <dbReference type="Proteomes" id="UP000219353"/>
    </source>
</evidence>
<dbReference type="Proteomes" id="UP000219353">
    <property type="component" value="Unassembled WGS sequence"/>
</dbReference>
<evidence type="ECO:0000256" key="1">
    <source>
        <dbReference type="ARBA" id="ARBA00023027"/>
    </source>
</evidence>
<evidence type="ECO:0000259" key="2">
    <source>
        <dbReference type="Pfam" id="PF01370"/>
    </source>
</evidence>
<evidence type="ECO:0000313" key="3">
    <source>
        <dbReference type="EMBL" id="SNY53404.1"/>
    </source>
</evidence>
<dbReference type="RefSeq" id="WP_097111624.1">
    <property type="nucleotide sequence ID" value="NZ_OBEB01000004.1"/>
</dbReference>
<dbReference type="InterPro" id="IPR036291">
    <property type="entry name" value="NAD(P)-bd_dom_sf"/>
</dbReference>
<dbReference type="InterPro" id="IPR001509">
    <property type="entry name" value="Epimerase_deHydtase"/>
</dbReference>
<proteinExistence type="predicted"/>
<keyword evidence="1" id="KW-0520">NAD</keyword>
<keyword evidence="4" id="KW-1185">Reference proteome</keyword>
<dbReference type="AlphaFoldDB" id="A0A285IZJ5"/>
<dbReference type="Gene3D" id="3.40.50.720">
    <property type="entry name" value="NAD(P)-binding Rossmann-like Domain"/>
    <property type="match status" value="1"/>
</dbReference>
<reference evidence="4" key="1">
    <citation type="submission" date="2017-09" db="EMBL/GenBank/DDBJ databases">
        <authorList>
            <person name="Varghese N."/>
            <person name="Submissions S."/>
        </authorList>
    </citation>
    <scope>NUCLEOTIDE SEQUENCE [LARGE SCALE GENOMIC DNA]</scope>
    <source>
        <strain evidence="4">CGMCC 1.12461</strain>
    </source>
</reference>